<gene>
    <name evidence="2" type="ordered locus">ACIAD1772</name>
</gene>
<dbReference type="InterPro" id="IPR053147">
    <property type="entry name" value="Hsp_HslJ-like"/>
</dbReference>
<reference evidence="2 3" key="1">
    <citation type="journal article" date="2004" name="Nucleic Acids Res.">
        <title>Unique features revealed by the genome sequence of Acinetobacter sp. ADP1, a versatile and naturally transformation competent bacterium.</title>
        <authorList>
            <person name="Barbe V."/>
            <person name="Vallenet D."/>
            <person name="Fonknechten N."/>
            <person name="Kreimeyer A."/>
            <person name="Oztas S."/>
            <person name="Labarre L."/>
            <person name="Cruveiller S."/>
            <person name="Robert C."/>
            <person name="Duprat S."/>
            <person name="Wincker P."/>
            <person name="Ornston L.N."/>
            <person name="Weissenbach J."/>
            <person name="Marliere P."/>
            <person name="Cohen G.N."/>
            <person name="Medigue C."/>
        </authorList>
    </citation>
    <scope>NUCLEOTIDE SEQUENCE [LARGE SCALE GENOMIC DNA]</scope>
    <source>
        <strain evidence="3">ATCC 33305 / BD413 / ADP1</strain>
    </source>
</reference>
<organism evidence="2 3">
    <name type="scientific">Acinetobacter baylyi (strain ATCC 33305 / BD413 / ADP1)</name>
    <dbReference type="NCBI Taxonomy" id="62977"/>
    <lineage>
        <taxon>Bacteria</taxon>
        <taxon>Pseudomonadati</taxon>
        <taxon>Pseudomonadota</taxon>
        <taxon>Gammaproteobacteria</taxon>
        <taxon>Moraxellales</taxon>
        <taxon>Moraxellaceae</taxon>
        <taxon>Acinetobacter</taxon>
    </lineage>
</organism>
<name>Q6FBF1_ACIAD</name>
<evidence type="ECO:0000313" key="3">
    <source>
        <dbReference type="Proteomes" id="UP000000430"/>
    </source>
</evidence>
<protein>
    <recommendedName>
        <fullName evidence="1">DUF306 domain-containing protein</fullName>
    </recommendedName>
</protein>
<evidence type="ECO:0000313" key="2">
    <source>
        <dbReference type="EMBL" id="CAG68611.1"/>
    </source>
</evidence>
<dbReference type="eggNOG" id="COG3187">
    <property type="taxonomic scope" value="Bacteria"/>
</dbReference>
<dbReference type="KEGG" id="aci:ACIAD1772"/>
<dbReference type="HOGENOM" id="CLU_075808_3_1_6"/>
<feature type="domain" description="DUF306" evidence="1">
    <location>
        <begin position="38"/>
        <end position="146"/>
    </location>
</feature>
<proteinExistence type="predicted"/>
<evidence type="ECO:0000259" key="1">
    <source>
        <dbReference type="Pfam" id="PF03724"/>
    </source>
</evidence>
<sequence length="149" mass="16225">MEKNMFKNLILTTGVVSALTLAGCATMTNPSTDRNLTMLQNKNWLVTEINGVEYKVNPAQTVNIASLMFNNSALSGSDGCNRIMGGYTVKGTQIALTQLAKTQMACLNATDTPEKFTQALEQVTNYKVSEKTLKLLNNDGKVLVELKSK</sequence>
<dbReference type="Gene3D" id="2.40.128.270">
    <property type="match status" value="1"/>
</dbReference>
<dbReference type="Proteomes" id="UP000000430">
    <property type="component" value="Chromosome"/>
</dbReference>
<dbReference type="PROSITE" id="PS51257">
    <property type="entry name" value="PROKAR_LIPOPROTEIN"/>
    <property type="match status" value="1"/>
</dbReference>
<dbReference type="InterPro" id="IPR005184">
    <property type="entry name" value="DUF306_Meta_HslJ"/>
</dbReference>
<dbReference type="Pfam" id="PF03724">
    <property type="entry name" value="META"/>
    <property type="match status" value="1"/>
</dbReference>
<dbReference type="AlphaFoldDB" id="Q6FBF1"/>
<dbReference type="InterPro" id="IPR038670">
    <property type="entry name" value="HslJ-like_sf"/>
</dbReference>
<dbReference type="PANTHER" id="PTHR35535:SF1">
    <property type="entry name" value="HEAT SHOCK PROTEIN HSLJ"/>
    <property type="match status" value="1"/>
</dbReference>
<accession>Q6FBF1</accession>
<dbReference type="EMBL" id="CR543861">
    <property type="protein sequence ID" value="CAG68611.1"/>
    <property type="molecule type" value="Genomic_DNA"/>
</dbReference>
<dbReference type="STRING" id="202950.GCA_001485005_03147"/>
<dbReference type="PANTHER" id="PTHR35535">
    <property type="entry name" value="HEAT SHOCK PROTEIN HSLJ"/>
    <property type="match status" value="1"/>
</dbReference>